<gene>
    <name evidence="8" type="ORF">IWQ60_007091</name>
</gene>
<dbReference type="PROSITE" id="PS50244">
    <property type="entry name" value="S5A_REDUCTASE"/>
    <property type="match status" value="1"/>
</dbReference>
<keyword evidence="5 6" id="KW-0472">Membrane</keyword>
<organism evidence="8 9">
    <name type="scientific">Tieghemiomyces parasiticus</name>
    <dbReference type="NCBI Taxonomy" id="78921"/>
    <lineage>
        <taxon>Eukaryota</taxon>
        <taxon>Fungi</taxon>
        <taxon>Fungi incertae sedis</taxon>
        <taxon>Zoopagomycota</taxon>
        <taxon>Kickxellomycotina</taxon>
        <taxon>Dimargaritomycetes</taxon>
        <taxon>Dimargaritales</taxon>
        <taxon>Dimargaritaceae</taxon>
        <taxon>Tieghemiomyces</taxon>
    </lineage>
</organism>
<dbReference type="GO" id="GO:0016627">
    <property type="term" value="F:oxidoreductase activity, acting on the CH-CH group of donors"/>
    <property type="evidence" value="ECO:0007669"/>
    <property type="project" value="InterPro"/>
</dbReference>
<dbReference type="Gene3D" id="1.20.120.1630">
    <property type="match status" value="1"/>
</dbReference>
<comment type="similarity">
    <text evidence="2">Belongs to the steroid 5-alpha reductase family.</text>
</comment>
<sequence>MTVSTGAYGALLVAHVLFSLLTTPVVFWVGSPYGKLTDAFRARAPTFLVGTSVPGKAGWVVMETAALVTYWWTWLRSAPAVPSGWAWLYATLWTVHYVNRAWIYPWRSPSRSPMGLTVVLAAVVFNVINGFVNGTWAGACTSRPPVFSFLLGLALFIVGFLNNVWADERLMALRTIPDGPRYRIPYGGGFTWVSSPHYLAELLEWTGYAMATGALPAWLFVASTAANLVPRARHVHQWYRRQFSDYPADRQAIIPYLY</sequence>
<proteinExistence type="inferred from homology"/>
<name>A0A9W8A7S1_9FUNG</name>
<feature type="transmembrane region" description="Helical" evidence="6">
    <location>
        <begin position="146"/>
        <end position="165"/>
    </location>
</feature>
<dbReference type="Pfam" id="PF02544">
    <property type="entry name" value="Steroid_dh"/>
    <property type="match status" value="1"/>
</dbReference>
<dbReference type="AlphaFoldDB" id="A0A9W8A7S1"/>
<evidence type="ECO:0000256" key="1">
    <source>
        <dbReference type="ARBA" id="ARBA00004141"/>
    </source>
</evidence>
<comment type="caution">
    <text evidence="8">The sequence shown here is derived from an EMBL/GenBank/DDBJ whole genome shotgun (WGS) entry which is preliminary data.</text>
</comment>
<reference evidence="8" key="1">
    <citation type="submission" date="2022-07" db="EMBL/GenBank/DDBJ databases">
        <title>Phylogenomic reconstructions and comparative analyses of Kickxellomycotina fungi.</title>
        <authorList>
            <person name="Reynolds N.K."/>
            <person name="Stajich J.E."/>
            <person name="Barry K."/>
            <person name="Grigoriev I.V."/>
            <person name="Crous P."/>
            <person name="Smith M.E."/>
        </authorList>
    </citation>
    <scope>NUCLEOTIDE SEQUENCE</scope>
    <source>
        <strain evidence="8">RSA 861</strain>
    </source>
</reference>
<dbReference type="InterPro" id="IPR001104">
    <property type="entry name" value="3-oxo-5_a-steroid_4-DH_C"/>
</dbReference>
<feature type="transmembrane region" description="Helical" evidence="6">
    <location>
        <begin position="115"/>
        <end position="134"/>
    </location>
</feature>
<dbReference type="GO" id="GO:0006629">
    <property type="term" value="P:lipid metabolic process"/>
    <property type="evidence" value="ECO:0007669"/>
    <property type="project" value="InterPro"/>
</dbReference>
<evidence type="ECO:0000256" key="4">
    <source>
        <dbReference type="ARBA" id="ARBA00022989"/>
    </source>
</evidence>
<evidence type="ECO:0000256" key="3">
    <source>
        <dbReference type="ARBA" id="ARBA00022692"/>
    </source>
</evidence>
<evidence type="ECO:0000256" key="5">
    <source>
        <dbReference type="ARBA" id="ARBA00023136"/>
    </source>
</evidence>
<keyword evidence="3 6" id="KW-0812">Transmembrane</keyword>
<dbReference type="Proteomes" id="UP001150569">
    <property type="component" value="Unassembled WGS sequence"/>
</dbReference>
<evidence type="ECO:0000256" key="2">
    <source>
        <dbReference type="ARBA" id="ARBA00007742"/>
    </source>
</evidence>
<dbReference type="GO" id="GO:0016020">
    <property type="term" value="C:membrane"/>
    <property type="evidence" value="ECO:0007669"/>
    <property type="project" value="UniProtKB-SubCell"/>
</dbReference>
<keyword evidence="9" id="KW-1185">Reference proteome</keyword>
<dbReference type="OrthoDB" id="5788137at2759"/>
<comment type="subcellular location">
    <subcellularLocation>
        <location evidence="1">Membrane</location>
        <topology evidence="1">Multi-pass membrane protein</topology>
    </subcellularLocation>
</comment>
<accession>A0A9W8A7S1</accession>
<feature type="domain" description="3-oxo-5-alpha-steroid 4-dehydrogenase C-terminal" evidence="7">
    <location>
        <begin position="113"/>
        <end position="258"/>
    </location>
</feature>
<evidence type="ECO:0000256" key="6">
    <source>
        <dbReference type="SAM" id="Phobius"/>
    </source>
</evidence>
<evidence type="ECO:0000313" key="9">
    <source>
        <dbReference type="Proteomes" id="UP001150569"/>
    </source>
</evidence>
<dbReference type="EMBL" id="JANBPT010000455">
    <property type="protein sequence ID" value="KAJ1920008.1"/>
    <property type="molecule type" value="Genomic_DNA"/>
</dbReference>
<dbReference type="InterPro" id="IPR039357">
    <property type="entry name" value="SRD5A/TECR"/>
</dbReference>
<protein>
    <recommendedName>
        <fullName evidence="7">3-oxo-5-alpha-steroid 4-dehydrogenase C-terminal domain-containing protein</fullName>
    </recommendedName>
</protein>
<dbReference type="PANTHER" id="PTHR10556">
    <property type="entry name" value="3-OXO-5-ALPHA-STEROID 4-DEHYDROGENASE"/>
    <property type="match status" value="1"/>
</dbReference>
<dbReference type="PANTHER" id="PTHR10556:SF43">
    <property type="entry name" value="STEROID 5-ALPHA-REDUCTASE DET2"/>
    <property type="match status" value="1"/>
</dbReference>
<evidence type="ECO:0000259" key="7">
    <source>
        <dbReference type="Pfam" id="PF02544"/>
    </source>
</evidence>
<feature type="transmembrane region" description="Helical" evidence="6">
    <location>
        <begin position="6"/>
        <end position="27"/>
    </location>
</feature>
<keyword evidence="4 6" id="KW-1133">Transmembrane helix</keyword>
<feature type="transmembrane region" description="Helical" evidence="6">
    <location>
        <begin position="47"/>
        <end position="72"/>
    </location>
</feature>
<evidence type="ECO:0000313" key="8">
    <source>
        <dbReference type="EMBL" id="KAJ1920008.1"/>
    </source>
</evidence>
<feature type="transmembrane region" description="Helical" evidence="6">
    <location>
        <begin position="84"/>
        <end position="103"/>
    </location>
</feature>